<keyword evidence="1" id="KW-1133">Transmembrane helix</keyword>
<feature type="transmembrane region" description="Helical" evidence="1">
    <location>
        <begin position="54"/>
        <end position="77"/>
    </location>
</feature>
<reference evidence="2" key="1">
    <citation type="submission" date="2023-07" db="EMBL/GenBank/DDBJ databases">
        <authorList>
            <consortium name="CYATHOMIX"/>
        </authorList>
    </citation>
    <scope>NUCLEOTIDE SEQUENCE</scope>
    <source>
        <strain evidence="2">N/A</strain>
    </source>
</reference>
<protein>
    <submittedName>
        <fullName evidence="2">Uncharacterized protein</fullName>
    </submittedName>
</protein>
<evidence type="ECO:0000313" key="3">
    <source>
        <dbReference type="Proteomes" id="UP001176961"/>
    </source>
</evidence>
<name>A0AA36MCY1_CYLNA</name>
<accession>A0AA36MCY1</accession>
<evidence type="ECO:0000313" key="2">
    <source>
        <dbReference type="EMBL" id="CAJ0607656.1"/>
    </source>
</evidence>
<dbReference type="EMBL" id="CATQJL010000316">
    <property type="protein sequence ID" value="CAJ0607656.1"/>
    <property type="molecule type" value="Genomic_DNA"/>
</dbReference>
<feature type="transmembrane region" description="Helical" evidence="1">
    <location>
        <begin position="133"/>
        <end position="152"/>
    </location>
</feature>
<feature type="transmembrane region" description="Helical" evidence="1">
    <location>
        <begin position="12"/>
        <end position="34"/>
    </location>
</feature>
<comment type="caution">
    <text evidence="2">The sequence shown here is derived from an EMBL/GenBank/DDBJ whole genome shotgun (WGS) entry which is preliminary data.</text>
</comment>
<keyword evidence="1" id="KW-0472">Membrane</keyword>
<dbReference type="AlphaFoldDB" id="A0AA36MCY1"/>
<gene>
    <name evidence="2" type="ORF">CYNAS_LOCUS19639</name>
</gene>
<evidence type="ECO:0000256" key="1">
    <source>
        <dbReference type="SAM" id="Phobius"/>
    </source>
</evidence>
<keyword evidence="3" id="KW-1185">Reference proteome</keyword>
<organism evidence="2 3">
    <name type="scientific">Cylicocyclus nassatus</name>
    <name type="common">Nematode worm</name>
    <dbReference type="NCBI Taxonomy" id="53992"/>
    <lineage>
        <taxon>Eukaryota</taxon>
        <taxon>Metazoa</taxon>
        <taxon>Ecdysozoa</taxon>
        <taxon>Nematoda</taxon>
        <taxon>Chromadorea</taxon>
        <taxon>Rhabditida</taxon>
        <taxon>Rhabditina</taxon>
        <taxon>Rhabditomorpha</taxon>
        <taxon>Strongyloidea</taxon>
        <taxon>Strongylidae</taxon>
        <taxon>Cylicocyclus</taxon>
    </lineage>
</organism>
<dbReference type="Proteomes" id="UP001176961">
    <property type="component" value="Unassembled WGS sequence"/>
</dbReference>
<keyword evidence="1" id="KW-0812">Transmembrane</keyword>
<feature type="transmembrane region" description="Helical" evidence="1">
    <location>
        <begin position="89"/>
        <end position="113"/>
    </location>
</feature>
<proteinExistence type="predicted"/>
<sequence>MNTLTLSFSIAVAFGVFSTVLFAMHLYNSIVWITDLKDDKLKDKCVGSGSFMTALSFFGTISFLAISLFSGCAGMALMFSKDYEKVKKILTIMIASTVVLAIIESVAMLIAIAAKLDIKCLKDNINKQFVVSWVLILVNVVISPLFMLSMFIKTSFVESESGSERKTPISNSSYNPYNNRFVNENRFKYNNAWE</sequence>